<proteinExistence type="predicted"/>
<dbReference type="Proteomes" id="UP000298061">
    <property type="component" value="Unassembled WGS sequence"/>
</dbReference>
<dbReference type="PROSITE" id="PS50097">
    <property type="entry name" value="BTB"/>
    <property type="match status" value="1"/>
</dbReference>
<gene>
    <name evidence="2" type="ORF">EWM64_g10543</name>
</gene>
<name>A0A4Y9ZJ38_9AGAM</name>
<dbReference type="STRING" id="135208.A0A4Y9ZJ38"/>
<dbReference type="InterPro" id="IPR011333">
    <property type="entry name" value="SKP1/BTB/POZ_sf"/>
</dbReference>
<feature type="non-terminal residue" evidence="2">
    <location>
        <position position="505"/>
    </location>
</feature>
<dbReference type="OrthoDB" id="3218112at2759"/>
<evidence type="ECO:0000259" key="1">
    <source>
        <dbReference type="PROSITE" id="PS50097"/>
    </source>
</evidence>
<dbReference type="AlphaFoldDB" id="A0A4Y9ZJ38"/>
<dbReference type="Pfam" id="PF00651">
    <property type="entry name" value="BTB"/>
    <property type="match status" value="1"/>
</dbReference>
<dbReference type="SUPFAM" id="SSF54695">
    <property type="entry name" value="POZ domain"/>
    <property type="match status" value="1"/>
</dbReference>
<dbReference type="CDD" id="cd18186">
    <property type="entry name" value="BTB_POZ_ZBTB_KLHL-like"/>
    <property type="match status" value="1"/>
</dbReference>
<reference evidence="2 3" key="1">
    <citation type="submission" date="2019-02" db="EMBL/GenBank/DDBJ databases">
        <title>Genome sequencing of the rare red list fungi Hericium alpestre (H. flagellum).</title>
        <authorList>
            <person name="Buettner E."/>
            <person name="Kellner H."/>
        </authorList>
    </citation>
    <scope>NUCLEOTIDE SEQUENCE [LARGE SCALE GENOMIC DNA]</scope>
    <source>
        <strain evidence="2 3">DSM 108284</strain>
    </source>
</reference>
<keyword evidence="3" id="KW-1185">Reference proteome</keyword>
<accession>A0A4Y9ZJ38</accession>
<feature type="domain" description="BTB" evidence="1">
    <location>
        <begin position="14"/>
        <end position="84"/>
    </location>
</feature>
<dbReference type="InterPro" id="IPR000210">
    <property type="entry name" value="BTB/POZ_dom"/>
</dbReference>
<dbReference type="SMART" id="SM00225">
    <property type="entry name" value="BTB"/>
    <property type="match status" value="1"/>
</dbReference>
<dbReference type="Gene3D" id="3.30.710.10">
    <property type="entry name" value="Potassium Channel Kv1.1, Chain A"/>
    <property type="match status" value="1"/>
</dbReference>
<evidence type="ECO:0000313" key="2">
    <source>
        <dbReference type="EMBL" id="TFY73469.1"/>
    </source>
</evidence>
<organism evidence="2 3">
    <name type="scientific">Hericium alpestre</name>
    <dbReference type="NCBI Taxonomy" id="135208"/>
    <lineage>
        <taxon>Eukaryota</taxon>
        <taxon>Fungi</taxon>
        <taxon>Dikarya</taxon>
        <taxon>Basidiomycota</taxon>
        <taxon>Agaricomycotina</taxon>
        <taxon>Agaricomycetes</taxon>
        <taxon>Russulales</taxon>
        <taxon>Hericiaceae</taxon>
        <taxon>Hericium</taxon>
    </lineage>
</organism>
<evidence type="ECO:0000313" key="3">
    <source>
        <dbReference type="Proteomes" id="UP000298061"/>
    </source>
</evidence>
<comment type="caution">
    <text evidence="2">The sequence shown here is derived from an EMBL/GenBank/DDBJ whole genome shotgun (WGS) entry which is preliminary data.</text>
</comment>
<protein>
    <recommendedName>
        <fullName evidence="1">BTB domain-containing protein</fullName>
    </recommendedName>
</protein>
<sequence>MNPKHHEPLYFHDGNIVLTAVDAVGEQVAFRVHQSILAVHSPIFADMLSLPTSTGAATETYDSVPLVRMPDNAEDLKRLLEVLYCRPMLRLKRYDPNTPIIVKPLLMLATKYEIEHLRSTIIQQLEEDWPQILGAWDILELEIEAKTAHSRQQYLIGLFDPPDLCFPEPAAAIQLARQYNIHSILPAAFYHLSCLGVDSDWSQTHVNCAESGFERLNLAIGARTARWELLEREDFLCLLRGRERVKDAVARLQFFTIKHQKRMILVPRPKTYQAALDLTRKHFKTLAGKEVYFETTQADIAVGQTVELTDDVWEGIIDSLATVEAFERKIDVEVKAEPNVVARPATHNAFAAPPSPPIQPERRKIKLDLVSDLPGAQNLKVKYSVPDLCEKELRMTLEGRRPHGRNIGEDIDGYDKPYEVYFRQEQLGGKPVIYIWTPQPQEVSVDLSLTPHWSFSAAYPVAPITPTKQAGGTGQSILWNVLTREDGNLQDKATGLEVNSLFWEA</sequence>
<dbReference type="EMBL" id="SFCI01002827">
    <property type="protein sequence ID" value="TFY73469.1"/>
    <property type="molecule type" value="Genomic_DNA"/>
</dbReference>